<gene>
    <name evidence="1" type="ORF">JEU22_14805</name>
</gene>
<sequence length="454" mass="51147">MINHRIATEVACKKLFESRDFNEFTVSLETFSNQLKNMAGQAQYTMIAHALDAFDESFRKAKNLDNDRIIATARLMPLSLAAVLVALEHVDAGGANELAKNIVKHETFPEESDVYINEVMQKFCTNGFASLTPMILERLFRIPFGDEDFDYVGFADTLYDAFSENCKNTIDWAVAFESELMETGFSERLAGYTRQEMGNLFYKKGLKHLGAMIMEIHDRGCRGLELHERDAFLGLRVDPKHNHIYDREALASYLLGSTFIEPEWFDVHVDGLTSKVINLSATIMRATEAMVVRDNLEKVYAIAISNCSKVDSIKSLIKGMSELNLTLSSDVADFALNKALKYFVKKPQDIVDIMKLQEPLGAELNFEVYTKEISDSVNSWSGTHSLAIGDILSCHYGSNNGFPCNAQHIATAVDENWRFWNDKEQQIALNQLPFEVVKLSKNLKGLKISNELGI</sequence>
<evidence type="ECO:0000313" key="2">
    <source>
        <dbReference type="Proteomes" id="UP000637061"/>
    </source>
</evidence>
<protein>
    <submittedName>
        <fullName evidence="1">Uncharacterized protein</fullName>
    </submittedName>
</protein>
<reference evidence="1" key="1">
    <citation type="submission" date="2020-12" db="EMBL/GenBank/DDBJ databases">
        <title>Enhanced detection system for hospital associated transmission using whole genome sequencing surveillance.</title>
        <authorList>
            <person name="Harrison L.H."/>
            <person name="Van Tyne D."/>
            <person name="Marsh J.W."/>
            <person name="Griffith M.P."/>
            <person name="Snyder D.J."/>
            <person name="Cooper V.S."/>
            <person name="Mustapha M."/>
        </authorList>
    </citation>
    <scope>NUCLEOTIDE SEQUENCE</scope>
    <source>
        <strain evidence="1">PSB00042</strain>
    </source>
</reference>
<proteinExistence type="predicted"/>
<dbReference type="AlphaFoldDB" id="A0A8I1EH95"/>
<dbReference type="EMBL" id="JAEHTE010000015">
    <property type="protein sequence ID" value="MBI6885183.1"/>
    <property type="molecule type" value="Genomic_DNA"/>
</dbReference>
<accession>A0A8I1EH95</accession>
<organism evidence="1 2">
    <name type="scientific">Pseudomonas putida</name>
    <name type="common">Arthrobacter siderocapsulatus</name>
    <dbReference type="NCBI Taxonomy" id="303"/>
    <lineage>
        <taxon>Bacteria</taxon>
        <taxon>Pseudomonadati</taxon>
        <taxon>Pseudomonadota</taxon>
        <taxon>Gammaproteobacteria</taxon>
        <taxon>Pseudomonadales</taxon>
        <taxon>Pseudomonadaceae</taxon>
        <taxon>Pseudomonas</taxon>
    </lineage>
</organism>
<comment type="caution">
    <text evidence="1">The sequence shown here is derived from an EMBL/GenBank/DDBJ whole genome shotgun (WGS) entry which is preliminary data.</text>
</comment>
<evidence type="ECO:0000313" key="1">
    <source>
        <dbReference type="EMBL" id="MBI6885183.1"/>
    </source>
</evidence>
<name>A0A8I1EH95_PSEPU</name>
<dbReference type="Proteomes" id="UP000637061">
    <property type="component" value="Unassembled WGS sequence"/>
</dbReference>